<reference evidence="3 4" key="1">
    <citation type="submission" date="2019-07" db="EMBL/GenBank/DDBJ databases">
        <title>Genome sequencing of lignin-degrading bacterial isolates.</title>
        <authorList>
            <person name="Gladden J."/>
        </authorList>
    </citation>
    <scope>NUCLEOTIDE SEQUENCE [LARGE SCALE GENOMIC DNA]</scope>
    <source>
        <strain evidence="3 4">J11</strain>
    </source>
</reference>
<evidence type="ECO:0000313" key="3">
    <source>
        <dbReference type="EMBL" id="TWG81092.1"/>
    </source>
</evidence>
<gene>
    <name evidence="3" type="ORF">L602_004600000140</name>
</gene>
<dbReference type="InterPro" id="IPR005107">
    <property type="entry name" value="CO_DH_flav_C"/>
</dbReference>
<dbReference type="AlphaFoldDB" id="A0A562B7D9"/>
<dbReference type="Gene3D" id="3.30.43.10">
    <property type="entry name" value="Uridine Diphospho-n-acetylenolpyruvylglucosamine Reductase, domain 2"/>
    <property type="match status" value="1"/>
</dbReference>
<sequence length="328" mass="35464">MNPFDYQRASDVEHALQLARRPDVRFIAGGTNLLDLIKAGIERPRHLIDISRLPIGTICELPDGGLRIGATVSNADAANHALVRERYPLLQAALLSGASPQLRNMATVGGNLMQRTRCHYFYDTGFAACNKRDPGSGCGARDGINRIHAIVGASEHCIAVNPSDMNVALAALDATVVVLGADGVRRIALVDFHRLPGDTPQRDTVLEDGELIAAVELPHVPCQKHWHYLKVRDRASFAFALVSVAVALEMEGDVVRHARLALGGVAHKPWRVPAAEQVLRDRRLDADAAHEAAALLLQGARAYPHNAFKIRMAERAVVRALAVAGGRT</sequence>
<dbReference type="PANTHER" id="PTHR42659">
    <property type="entry name" value="XANTHINE DEHYDROGENASE SUBUNIT C-RELATED"/>
    <property type="match status" value="1"/>
</dbReference>
<dbReference type="InterPro" id="IPR016167">
    <property type="entry name" value="FAD-bd_PCMH_sub1"/>
</dbReference>
<organism evidence="3 4">
    <name type="scientific">Cupriavidus gilardii J11</name>
    <dbReference type="NCBI Taxonomy" id="936133"/>
    <lineage>
        <taxon>Bacteria</taxon>
        <taxon>Pseudomonadati</taxon>
        <taxon>Pseudomonadota</taxon>
        <taxon>Betaproteobacteria</taxon>
        <taxon>Burkholderiales</taxon>
        <taxon>Burkholderiaceae</taxon>
        <taxon>Cupriavidus</taxon>
    </lineage>
</organism>
<proteinExistence type="predicted"/>
<dbReference type="OrthoDB" id="9814706at2"/>
<comment type="caution">
    <text evidence="3">The sequence shown here is derived from an EMBL/GenBank/DDBJ whole genome shotgun (WGS) entry which is preliminary data.</text>
</comment>
<dbReference type="SUPFAM" id="SSF56176">
    <property type="entry name" value="FAD-binding/transporter-associated domain-like"/>
    <property type="match status" value="1"/>
</dbReference>
<protein>
    <submittedName>
        <fullName evidence="3">Xanthine dehydrogenase YagS FAD-binding subunit</fullName>
    </submittedName>
</protein>
<dbReference type="InterPro" id="IPR016166">
    <property type="entry name" value="FAD-bd_PCMH"/>
</dbReference>
<dbReference type="InterPro" id="IPR051312">
    <property type="entry name" value="Diverse_Substr_Oxidored"/>
</dbReference>
<feature type="domain" description="FAD-binding PCMH-type" evidence="2">
    <location>
        <begin position="1"/>
        <end position="222"/>
    </location>
</feature>
<dbReference type="GO" id="GO:0071949">
    <property type="term" value="F:FAD binding"/>
    <property type="evidence" value="ECO:0007669"/>
    <property type="project" value="InterPro"/>
</dbReference>
<dbReference type="SMART" id="SM01092">
    <property type="entry name" value="CO_deh_flav_C"/>
    <property type="match status" value="1"/>
</dbReference>
<dbReference type="InterPro" id="IPR036683">
    <property type="entry name" value="CO_DH_flav_C_dom_sf"/>
</dbReference>
<dbReference type="Pfam" id="PF03450">
    <property type="entry name" value="CO_deh_flav_C"/>
    <property type="match status" value="1"/>
</dbReference>
<keyword evidence="1" id="KW-0285">Flavoprotein</keyword>
<dbReference type="Gene3D" id="3.30.390.50">
    <property type="entry name" value="CO dehydrogenase flavoprotein, C-terminal domain"/>
    <property type="match status" value="1"/>
</dbReference>
<evidence type="ECO:0000259" key="2">
    <source>
        <dbReference type="PROSITE" id="PS51387"/>
    </source>
</evidence>
<dbReference type="PROSITE" id="PS51387">
    <property type="entry name" value="FAD_PCMH"/>
    <property type="match status" value="1"/>
</dbReference>
<dbReference type="EMBL" id="VLJN01000041">
    <property type="protein sequence ID" value="TWG81092.1"/>
    <property type="molecule type" value="Genomic_DNA"/>
</dbReference>
<dbReference type="GO" id="GO:0016491">
    <property type="term" value="F:oxidoreductase activity"/>
    <property type="evidence" value="ECO:0007669"/>
    <property type="project" value="InterPro"/>
</dbReference>
<evidence type="ECO:0000313" key="4">
    <source>
        <dbReference type="Proteomes" id="UP000318141"/>
    </source>
</evidence>
<evidence type="ECO:0000256" key="1">
    <source>
        <dbReference type="ARBA" id="ARBA00022827"/>
    </source>
</evidence>
<dbReference type="PANTHER" id="PTHR42659:SF1">
    <property type="entry name" value="OXIDOREDUCTASE"/>
    <property type="match status" value="1"/>
</dbReference>
<dbReference type="Proteomes" id="UP000318141">
    <property type="component" value="Unassembled WGS sequence"/>
</dbReference>
<dbReference type="InterPro" id="IPR016169">
    <property type="entry name" value="FAD-bd_PCMH_sub2"/>
</dbReference>
<dbReference type="SUPFAM" id="SSF55447">
    <property type="entry name" value="CO dehydrogenase flavoprotein C-terminal domain-like"/>
    <property type="match status" value="1"/>
</dbReference>
<keyword evidence="4" id="KW-1185">Reference proteome</keyword>
<name>A0A562B7D9_9BURK</name>
<keyword evidence="1" id="KW-0274">FAD</keyword>
<dbReference type="Gene3D" id="3.30.465.10">
    <property type="match status" value="2"/>
</dbReference>
<accession>A0A562B7D9</accession>
<dbReference type="Pfam" id="PF00941">
    <property type="entry name" value="FAD_binding_5"/>
    <property type="match status" value="1"/>
</dbReference>
<dbReference type="InterPro" id="IPR002346">
    <property type="entry name" value="Mopterin_DH_FAD-bd"/>
</dbReference>
<dbReference type="InterPro" id="IPR036318">
    <property type="entry name" value="FAD-bd_PCMH-like_sf"/>
</dbReference>